<accession>A0A559KAD5</accession>
<dbReference type="InterPro" id="IPR003156">
    <property type="entry name" value="DHHA1_dom"/>
</dbReference>
<dbReference type="AlphaFoldDB" id="A0A559KAD5"/>
<evidence type="ECO:0000313" key="9">
    <source>
        <dbReference type="EMBL" id="TVY09097.1"/>
    </source>
</evidence>
<dbReference type="Pfam" id="PF17768">
    <property type="entry name" value="RecJ_OB"/>
    <property type="match status" value="1"/>
</dbReference>
<dbReference type="InterPro" id="IPR001667">
    <property type="entry name" value="DDH_dom"/>
</dbReference>
<dbReference type="Pfam" id="PF01368">
    <property type="entry name" value="DHH"/>
    <property type="match status" value="1"/>
</dbReference>
<keyword evidence="3" id="KW-0540">Nuclease</keyword>
<keyword evidence="4" id="KW-0378">Hydrolase</keyword>
<evidence type="ECO:0000259" key="7">
    <source>
        <dbReference type="Pfam" id="PF02272"/>
    </source>
</evidence>
<organism evidence="9 10">
    <name type="scientific">Paenibacillus cremeus</name>
    <dbReference type="NCBI Taxonomy" id="2163881"/>
    <lineage>
        <taxon>Bacteria</taxon>
        <taxon>Bacillati</taxon>
        <taxon>Bacillota</taxon>
        <taxon>Bacilli</taxon>
        <taxon>Bacillales</taxon>
        <taxon>Paenibacillaceae</taxon>
        <taxon>Paenibacillus</taxon>
    </lineage>
</organism>
<name>A0A559KAD5_9BACL</name>
<dbReference type="GO" id="GO:0006281">
    <property type="term" value="P:DNA repair"/>
    <property type="evidence" value="ECO:0007669"/>
    <property type="project" value="InterPro"/>
</dbReference>
<sequence length="577" mass="64568">MPVKKTRKTKIQTVKVEVMMPLWSMKKNILTHDELQYWSRMFNIDPIVIQLLQNRGIDSTEEHISSFLFYDKSQLLDPFLLPDMKKAVSLIISAIRKREIIGIFGDYDVDGITSTSILVKALRFFGATVIYRLPLREEGYGLTTIAVNEFHAKGVALIITVDNGSTALEAAHLAKKLGMGLAITDHHQLLPSGEHPICDAFINPQRKDGISYPFPHICGAAIAFKLVQALFSLTQYDFKAYLYDYLELAALGTIADMMPLQRENRIIAGLGLKKMQMSPSTPFAKMLEALKLNPRQLTSSEIGFRLAPIFNAAGRVADPNLAVSFLLGDSVEDETIAKLLQYNDDRKSLTNAQTLMAESIVQTSGLKNQSIMVIRGDFHEGVIGIIASRISNLYARPAIILTNSGKGSARSGPHNFSIVDAISSCSRHLLRFGGHKAAAGLSVIPELIDSFAKDIQETFIPDSHLQTAQEYDLTLHLHQFSHEIASQLRILEPYGVGNPEACFYSPNTEITSIQTFGKDKEHIKFIIRDKEAFLFSNFSNKKYQPKISRFSFFYSPSLSVKSRFIIHDMHPVKRCEH</sequence>
<evidence type="ECO:0000313" key="10">
    <source>
        <dbReference type="Proteomes" id="UP000317036"/>
    </source>
</evidence>
<evidence type="ECO:0000256" key="3">
    <source>
        <dbReference type="ARBA" id="ARBA00022722"/>
    </source>
</evidence>
<comment type="caution">
    <text evidence="9">The sequence shown here is derived from an EMBL/GenBank/DDBJ whole genome shotgun (WGS) entry which is preliminary data.</text>
</comment>
<dbReference type="Gene3D" id="3.90.1640.30">
    <property type="match status" value="1"/>
</dbReference>
<keyword evidence="10" id="KW-1185">Reference proteome</keyword>
<evidence type="ECO:0000256" key="1">
    <source>
        <dbReference type="ARBA" id="ARBA00005915"/>
    </source>
</evidence>
<dbReference type="InterPro" id="IPR051673">
    <property type="entry name" value="SSDNA_exonuclease_RecJ"/>
</dbReference>
<protein>
    <recommendedName>
        <fullName evidence="2">Single-stranded-DNA-specific exonuclease RecJ</fullName>
    </recommendedName>
</protein>
<dbReference type="PANTHER" id="PTHR30255">
    <property type="entry name" value="SINGLE-STRANDED-DNA-SPECIFIC EXONUCLEASE RECJ"/>
    <property type="match status" value="1"/>
</dbReference>
<evidence type="ECO:0000256" key="2">
    <source>
        <dbReference type="ARBA" id="ARBA00019841"/>
    </source>
</evidence>
<dbReference type="EMBL" id="VNJI01000017">
    <property type="protein sequence ID" value="TVY09097.1"/>
    <property type="molecule type" value="Genomic_DNA"/>
</dbReference>
<dbReference type="SUPFAM" id="SSF64182">
    <property type="entry name" value="DHH phosphoesterases"/>
    <property type="match status" value="1"/>
</dbReference>
<evidence type="ECO:0000256" key="4">
    <source>
        <dbReference type="ARBA" id="ARBA00022801"/>
    </source>
</evidence>
<dbReference type="Proteomes" id="UP000317036">
    <property type="component" value="Unassembled WGS sequence"/>
</dbReference>
<feature type="domain" description="DDH" evidence="6">
    <location>
        <begin position="101"/>
        <end position="253"/>
    </location>
</feature>
<gene>
    <name evidence="9" type="primary">recJ</name>
    <name evidence="9" type="ORF">FPZ49_15415</name>
</gene>
<evidence type="ECO:0000256" key="5">
    <source>
        <dbReference type="ARBA" id="ARBA00022839"/>
    </source>
</evidence>
<dbReference type="Pfam" id="PF02272">
    <property type="entry name" value="DHHA1"/>
    <property type="match status" value="1"/>
</dbReference>
<dbReference type="GO" id="GO:0003676">
    <property type="term" value="F:nucleic acid binding"/>
    <property type="evidence" value="ECO:0007669"/>
    <property type="project" value="InterPro"/>
</dbReference>
<feature type="domain" description="RecJ OB" evidence="8">
    <location>
        <begin position="471"/>
        <end position="557"/>
    </location>
</feature>
<keyword evidence="5 9" id="KW-0269">Exonuclease</keyword>
<dbReference type="NCBIfam" id="TIGR00644">
    <property type="entry name" value="recJ"/>
    <property type="match status" value="1"/>
</dbReference>
<dbReference type="GO" id="GO:0008409">
    <property type="term" value="F:5'-3' exonuclease activity"/>
    <property type="evidence" value="ECO:0007669"/>
    <property type="project" value="InterPro"/>
</dbReference>
<proteinExistence type="inferred from homology"/>
<dbReference type="InterPro" id="IPR041122">
    <property type="entry name" value="RecJ_OB"/>
</dbReference>
<feature type="domain" description="DHHA1" evidence="7">
    <location>
        <begin position="371"/>
        <end position="458"/>
    </location>
</feature>
<dbReference type="InterPro" id="IPR038763">
    <property type="entry name" value="DHH_sf"/>
</dbReference>
<dbReference type="InterPro" id="IPR004610">
    <property type="entry name" value="RecJ"/>
</dbReference>
<comment type="similarity">
    <text evidence="1">Belongs to the RecJ family.</text>
</comment>
<evidence type="ECO:0000259" key="6">
    <source>
        <dbReference type="Pfam" id="PF01368"/>
    </source>
</evidence>
<dbReference type="Gene3D" id="3.10.310.30">
    <property type="match status" value="1"/>
</dbReference>
<dbReference type="PANTHER" id="PTHR30255:SF2">
    <property type="entry name" value="SINGLE-STRANDED-DNA-SPECIFIC EXONUCLEASE RECJ"/>
    <property type="match status" value="1"/>
</dbReference>
<dbReference type="GO" id="GO:0006310">
    <property type="term" value="P:DNA recombination"/>
    <property type="evidence" value="ECO:0007669"/>
    <property type="project" value="InterPro"/>
</dbReference>
<evidence type="ECO:0000259" key="8">
    <source>
        <dbReference type="Pfam" id="PF17768"/>
    </source>
</evidence>
<reference evidence="9 10" key="1">
    <citation type="submission" date="2019-07" db="EMBL/GenBank/DDBJ databases">
        <authorList>
            <person name="Kim J."/>
        </authorList>
    </citation>
    <scope>NUCLEOTIDE SEQUENCE [LARGE SCALE GENOMIC DNA]</scope>
    <source>
        <strain evidence="9 10">JC52</strain>
    </source>
</reference>